<dbReference type="InterPro" id="IPR012312">
    <property type="entry name" value="Hemerythrin-like"/>
</dbReference>
<reference evidence="5" key="1">
    <citation type="submission" date="2022-11" db="EMBL/GenBank/DDBJ databases">
        <title>Parathalassolutuus dongxingensis gen. nov., sp. nov., a novel member of family Oceanospirillaceae isolated from a coastal shrimp pond in Guangxi, China.</title>
        <authorList>
            <person name="Chen H."/>
        </authorList>
    </citation>
    <scope>NUCLEOTIDE SEQUENCE</scope>
    <source>
        <strain evidence="5">G-43</strain>
    </source>
</reference>
<dbReference type="PANTHER" id="PTHR37164:SF1">
    <property type="entry name" value="BACTERIOHEMERYTHRIN"/>
    <property type="match status" value="1"/>
</dbReference>
<evidence type="ECO:0000313" key="5">
    <source>
        <dbReference type="EMBL" id="MCY0966655.1"/>
    </source>
</evidence>
<keyword evidence="2" id="KW-0479">Metal-binding</keyword>
<sequence length="148" mass="17465">MQQFQWLPEFETGIEVVDAQHMRIFEYLLAVDRAIRLEETDSIQHVVHSLIDYSISHNAFEETLMEQADYPILAAHAKVHEAFRNRALSYEKRIEQGEDCIKVAKEVRSDIGLWLTNHIQRDDKDYVPYVRKSMEGGFVSRMMKRFFA</sequence>
<dbReference type="CDD" id="cd12107">
    <property type="entry name" value="Hemerythrin"/>
    <property type="match status" value="1"/>
</dbReference>
<dbReference type="NCBIfam" id="NF033749">
    <property type="entry name" value="bact_hemeryth"/>
    <property type="match status" value="1"/>
</dbReference>
<dbReference type="InterPro" id="IPR012827">
    <property type="entry name" value="Hemerythrin_metal-bd"/>
</dbReference>
<keyword evidence="3" id="KW-0408">Iron</keyword>
<proteinExistence type="inferred from homology"/>
<dbReference type="InterPro" id="IPR035938">
    <property type="entry name" value="Hemerythrin-like_sf"/>
</dbReference>
<evidence type="ECO:0000259" key="4">
    <source>
        <dbReference type="Pfam" id="PF01814"/>
    </source>
</evidence>
<comment type="similarity">
    <text evidence="1">Belongs to the hemerythrin family.</text>
</comment>
<dbReference type="Proteomes" id="UP001150830">
    <property type="component" value="Unassembled WGS sequence"/>
</dbReference>
<dbReference type="PANTHER" id="PTHR37164">
    <property type="entry name" value="BACTERIOHEMERYTHRIN"/>
    <property type="match status" value="1"/>
</dbReference>
<dbReference type="NCBIfam" id="NF002007">
    <property type="entry name" value="PRK00808.1"/>
    <property type="match status" value="1"/>
</dbReference>
<accession>A0A9X3EH75</accession>
<keyword evidence="6" id="KW-1185">Reference proteome</keyword>
<name>A0A9X3EH75_9GAMM</name>
<evidence type="ECO:0000313" key="6">
    <source>
        <dbReference type="Proteomes" id="UP001150830"/>
    </source>
</evidence>
<feature type="domain" description="Hemerythrin-like" evidence="4">
    <location>
        <begin position="12"/>
        <end position="129"/>
    </location>
</feature>
<evidence type="ECO:0000256" key="3">
    <source>
        <dbReference type="ARBA" id="ARBA00023004"/>
    </source>
</evidence>
<dbReference type="SUPFAM" id="SSF47188">
    <property type="entry name" value="Hemerythrin-like"/>
    <property type="match status" value="1"/>
</dbReference>
<comment type="caution">
    <text evidence="5">The sequence shown here is derived from an EMBL/GenBank/DDBJ whole genome shotgun (WGS) entry which is preliminary data.</text>
</comment>
<gene>
    <name evidence="5" type="ORF">OUO13_15815</name>
</gene>
<protein>
    <submittedName>
        <fullName evidence="5">Bacteriohemerythrin</fullName>
    </submittedName>
</protein>
<dbReference type="NCBIfam" id="TIGR02481">
    <property type="entry name" value="hemeryth_dom"/>
    <property type="match status" value="1"/>
</dbReference>
<evidence type="ECO:0000256" key="2">
    <source>
        <dbReference type="ARBA" id="ARBA00022723"/>
    </source>
</evidence>
<dbReference type="InterPro" id="IPR050669">
    <property type="entry name" value="Hemerythrin"/>
</dbReference>
<evidence type="ECO:0000256" key="1">
    <source>
        <dbReference type="ARBA" id="ARBA00010587"/>
    </source>
</evidence>
<dbReference type="Pfam" id="PF01814">
    <property type="entry name" value="Hemerythrin"/>
    <property type="match status" value="1"/>
</dbReference>
<dbReference type="RefSeq" id="WP_283174856.1">
    <property type="nucleotide sequence ID" value="NZ_JAPNOA010000056.1"/>
</dbReference>
<dbReference type="AlphaFoldDB" id="A0A9X3EH75"/>
<organism evidence="5 6">
    <name type="scientific">Parathalassolituus penaei</name>
    <dbReference type="NCBI Taxonomy" id="2997323"/>
    <lineage>
        <taxon>Bacteria</taxon>
        <taxon>Pseudomonadati</taxon>
        <taxon>Pseudomonadota</taxon>
        <taxon>Gammaproteobacteria</taxon>
        <taxon>Oceanospirillales</taxon>
        <taxon>Oceanospirillaceae</taxon>
        <taxon>Parathalassolituus</taxon>
    </lineage>
</organism>
<dbReference type="GO" id="GO:0046872">
    <property type="term" value="F:metal ion binding"/>
    <property type="evidence" value="ECO:0007669"/>
    <property type="project" value="UniProtKB-KW"/>
</dbReference>
<dbReference type="Gene3D" id="1.20.120.50">
    <property type="entry name" value="Hemerythrin-like"/>
    <property type="match status" value="1"/>
</dbReference>
<dbReference type="EMBL" id="JAPNOA010000056">
    <property type="protein sequence ID" value="MCY0966655.1"/>
    <property type="molecule type" value="Genomic_DNA"/>
</dbReference>